<organism evidence="2 3">
    <name type="scientific">Thalassiosira oceanica</name>
    <name type="common">Marine diatom</name>
    <dbReference type="NCBI Taxonomy" id="159749"/>
    <lineage>
        <taxon>Eukaryota</taxon>
        <taxon>Sar</taxon>
        <taxon>Stramenopiles</taxon>
        <taxon>Ochrophyta</taxon>
        <taxon>Bacillariophyta</taxon>
        <taxon>Coscinodiscophyceae</taxon>
        <taxon>Thalassiosirophycidae</taxon>
        <taxon>Thalassiosirales</taxon>
        <taxon>Thalassiosiraceae</taxon>
        <taxon>Thalassiosira</taxon>
    </lineage>
</organism>
<dbReference type="Proteomes" id="UP000266841">
    <property type="component" value="Unassembled WGS sequence"/>
</dbReference>
<feature type="region of interest" description="Disordered" evidence="1">
    <location>
        <begin position="96"/>
        <end position="116"/>
    </location>
</feature>
<feature type="region of interest" description="Disordered" evidence="1">
    <location>
        <begin position="1"/>
        <end position="35"/>
    </location>
</feature>
<evidence type="ECO:0000313" key="3">
    <source>
        <dbReference type="Proteomes" id="UP000266841"/>
    </source>
</evidence>
<dbReference type="EMBL" id="AGNL01015220">
    <property type="protein sequence ID" value="EJK66182.1"/>
    <property type="molecule type" value="Genomic_DNA"/>
</dbReference>
<proteinExistence type="predicted"/>
<reference evidence="2 3" key="1">
    <citation type="journal article" date="2012" name="Genome Biol.">
        <title>Genome and low-iron response of an oceanic diatom adapted to chronic iron limitation.</title>
        <authorList>
            <person name="Lommer M."/>
            <person name="Specht M."/>
            <person name="Roy A.S."/>
            <person name="Kraemer L."/>
            <person name="Andreson R."/>
            <person name="Gutowska M.A."/>
            <person name="Wolf J."/>
            <person name="Bergner S.V."/>
            <person name="Schilhabel M.B."/>
            <person name="Klostermeier U.C."/>
            <person name="Beiko R.G."/>
            <person name="Rosenstiel P."/>
            <person name="Hippler M."/>
            <person name="Laroche J."/>
        </authorList>
    </citation>
    <scope>NUCLEOTIDE SEQUENCE [LARGE SCALE GENOMIC DNA]</scope>
    <source>
        <strain evidence="2 3">CCMP1005</strain>
    </source>
</reference>
<protein>
    <submittedName>
        <fullName evidence="2">Uncharacterized protein</fullName>
    </submittedName>
</protein>
<name>K0T717_THAOC</name>
<accession>K0T717</accession>
<feature type="non-terminal residue" evidence="2">
    <location>
        <position position="1"/>
    </location>
</feature>
<sequence length="116" mass="11959">EGIAKNLPRNHQKGRKNSAQQAPPLASRSVGGAPADTLTLADTLDELVSPPVEWIDCLNHLGMATGAGDDAASGANHCLGPDEFIDGDIRQLDGYPLRPLPGPASAPSLSLSLAEV</sequence>
<gene>
    <name evidence="2" type="ORF">THAOC_12910</name>
</gene>
<keyword evidence="3" id="KW-1185">Reference proteome</keyword>
<feature type="compositionally biased region" description="Low complexity" evidence="1">
    <location>
        <begin position="105"/>
        <end position="116"/>
    </location>
</feature>
<evidence type="ECO:0000313" key="2">
    <source>
        <dbReference type="EMBL" id="EJK66182.1"/>
    </source>
</evidence>
<dbReference type="AlphaFoldDB" id="K0T717"/>
<evidence type="ECO:0000256" key="1">
    <source>
        <dbReference type="SAM" id="MobiDB-lite"/>
    </source>
</evidence>
<comment type="caution">
    <text evidence="2">The sequence shown here is derived from an EMBL/GenBank/DDBJ whole genome shotgun (WGS) entry which is preliminary data.</text>
</comment>